<evidence type="ECO:0000313" key="1">
    <source>
        <dbReference type="Proteomes" id="UP000887565"/>
    </source>
</evidence>
<evidence type="ECO:0000313" key="2">
    <source>
        <dbReference type="WBParaSite" id="nRc.2.0.1.t00308-RA"/>
    </source>
</evidence>
<sequence>MYFYLSLAQAEVYISKRAFLPIAAAPCANHAGRSLVAGLFVMNRGASDAAAPLTAVVGIAEL</sequence>
<keyword evidence="1" id="KW-1185">Reference proteome</keyword>
<organism evidence="1 2">
    <name type="scientific">Romanomermis culicivorax</name>
    <name type="common">Nematode worm</name>
    <dbReference type="NCBI Taxonomy" id="13658"/>
    <lineage>
        <taxon>Eukaryota</taxon>
        <taxon>Metazoa</taxon>
        <taxon>Ecdysozoa</taxon>
        <taxon>Nematoda</taxon>
        <taxon>Enoplea</taxon>
        <taxon>Dorylaimia</taxon>
        <taxon>Mermithida</taxon>
        <taxon>Mermithoidea</taxon>
        <taxon>Mermithidae</taxon>
        <taxon>Romanomermis</taxon>
    </lineage>
</organism>
<dbReference type="Proteomes" id="UP000887565">
    <property type="component" value="Unplaced"/>
</dbReference>
<protein>
    <submittedName>
        <fullName evidence="2">Uncharacterized protein</fullName>
    </submittedName>
</protein>
<name>A0A915HFX8_ROMCU</name>
<dbReference type="AlphaFoldDB" id="A0A915HFX8"/>
<accession>A0A915HFX8</accession>
<dbReference type="WBParaSite" id="nRc.2.0.1.t00308-RA">
    <property type="protein sequence ID" value="nRc.2.0.1.t00308-RA"/>
    <property type="gene ID" value="nRc.2.0.1.g00308"/>
</dbReference>
<reference evidence="2" key="1">
    <citation type="submission" date="2022-11" db="UniProtKB">
        <authorList>
            <consortium name="WormBaseParasite"/>
        </authorList>
    </citation>
    <scope>IDENTIFICATION</scope>
</reference>
<proteinExistence type="predicted"/>